<comment type="function">
    <text evidence="1">E3 ubiquitin-protein ligase which accepts ubiquitin from specific E2 ubiquitin-conjugating enzymes, and transfers it to substrates, generally promoting their degradation by the proteasome.</text>
</comment>
<comment type="domain">
    <text evidence="1">The N-terminus is composed of the phosphotyrosine binding (PTB) domain, a short linker region and the RING-type zinc finger. The PTB domain, which is also called TKB (tyrosine kinase binding) domain, is composed of three different subdomains: a four-helix bundle (4H), a calcium-binding EF hand and a divergent SH2 domain.</text>
</comment>
<dbReference type="Pfam" id="PF02262">
    <property type="entry name" value="Cbl_N"/>
    <property type="match status" value="1"/>
</dbReference>
<dbReference type="Pfam" id="PF02762">
    <property type="entry name" value="Cbl_N3"/>
    <property type="match status" value="1"/>
</dbReference>
<dbReference type="InterPro" id="IPR024162">
    <property type="entry name" value="Adaptor_Cbl"/>
</dbReference>
<dbReference type="SUPFAM" id="SSF55550">
    <property type="entry name" value="SH2 domain"/>
    <property type="match status" value="1"/>
</dbReference>
<dbReference type="CDD" id="cd09920">
    <property type="entry name" value="SH2_Cbl-b_TKB"/>
    <property type="match status" value="1"/>
</dbReference>
<proteinExistence type="predicted"/>
<feature type="compositionally biased region" description="Low complexity" evidence="2">
    <location>
        <begin position="476"/>
        <end position="495"/>
    </location>
</feature>
<keyword evidence="1" id="KW-0106">Calcium</keyword>
<keyword evidence="1" id="KW-0808">Transferase</keyword>
<dbReference type="InterPro" id="IPR014742">
    <property type="entry name" value="Adaptor_Cbl_SH2-like"/>
</dbReference>
<dbReference type="GO" id="GO:0005886">
    <property type="term" value="C:plasma membrane"/>
    <property type="evidence" value="ECO:0007669"/>
    <property type="project" value="TreeGrafter"/>
</dbReference>
<comment type="caution">
    <text evidence="3">The sequence shown here is derived from an EMBL/GenBank/DDBJ whole genome shotgun (WGS) entry which is preliminary data.</text>
</comment>
<dbReference type="InterPro" id="IPR014741">
    <property type="entry name" value="Adaptor_Cbl_EF_hand-like"/>
</dbReference>
<dbReference type="InterPro" id="IPR036860">
    <property type="entry name" value="SH2_dom_sf"/>
</dbReference>
<keyword evidence="1" id="KW-0833">Ubl conjugation pathway</keyword>
<organism evidence="3 4">
    <name type="scientific">Fasciola hepatica</name>
    <name type="common">Liver fluke</name>
    <dbReference type="NCBI Taxonomy" id="6192"/>
    <lineage>
        <taxon>Eukaryota</taxon>
        <taxon>Metazoa</taxon>
        <taxon>Spiralia</taxon>
        <taxon>Lophotrochozoa</taxon>
        <taxon>Platyhelminthes</taxon>
        <taxon>Trematoda</taxon>
        <taxon>Digenea</taxon>
        <taxon>Plagiorchiida</taxon>
        <taxon>Echinostomata</taxon>
        <taxon>Echinostomatoidea</taxon>
        <taxon>Fasciolidae</taxon>
        <taxon>Fasciola</taxon>
    </lineage>
</organism>
<dbReference type="GO" id="GO:0001784">
    <property type="term" value="F:phosphotyrosine residue binding"/>
    <property type="evidence" value="ECO:0007669"/>
    <property type="project" value="UniProtKB-UniRule"/>
</dbReference>
<dbReference type="PROSITE" id="PS51506">
    <property type="entry name" value="CBL_PTB"/>
    <property type="match status" value="1"/>
</dbReference>
<keyword evidence="1" id="KW-0479">Metal-binding</keyword>
<dbReference type="Gene3D" id="3.30.505.10">
    <property type="entry name" value="SH2 domain"/>
    <property type="match status" value="1"/>
</dbReference>
<dbReference type="GO" id="GO:0008270">
    <property type="term" value="F:zinc ion binding"/>
    <property type="evidence" value="ECO:0007669"/>
    <property type="project" value="UniProtKB-KW"/>
</dbReference>
<evidence type="ECO:0000313" key="4">
    <source>
        <dbReference type="Proteomes" id="UP000230066"/>
    </source>
</evidence>
<dbReference type="GO" id="GO:0017124">
    <property type="term" value="F:SH3 domain binding"/>
    <property type="evidence" value="ECO:0007669"/>
    <property type="project" value="TreeGrafter"/>
</dbReference>
<dbReference type="PANTHER" id="PTHR23007:SF11">
    <property type="entry name" value="E3 UBIQUITIN-PROTEIN LIGASE CBL"/>
    <property type="match status" value="1"/>
</dbReference>
<dbReference type="GO" id="GO:0030971">
    <property type="term" value="F:receptor tyrosine kinase binding"/>
    <property type="evidence" value="ECO:0007669"/>
    <property type="project" value="TreeGrafter"/>
</dbReference>
<dbReference type="GO" id="GO:0007166">
    <property type="term" value="P:cell surface receptor signaling pathway"/>
    <property type="evidence" value="ECO:0007669"/>
    <property type="project" value="InterPro"/>
</dbReference>
<reference evidence="3" key="1">
    <citation type="submission" date="2019-03" db="EMBL/GenBank/DDBJ databases">
        <title>Improved annotation for the trematode Fasciola hepatica.</title>
        <authorList>
            <person name="Choi Y.-J."/>
            <person name="Martin J."/>
            <person name="Mitreva M."/>
        </authorList>
    </citation>
    <scope>NUCLEOTIDE SEQUENCE [LARGE SCALE GENOMIC DNA]</scope>
</reference>
<evidence type="ECO:0000256" key="1">
    <source>
        <dbReference type="RuleBase" id="RU367001"/>
    </source>
</evidence>
<name>A0A2H1BWT0_FASHE</name>
<dbReference type="InterPro" id="IPR013083">
    <property type="entry name" value="Znf_RING/FYVE/PHD"/>
</dbReference>
<comment type="catalytic activity">
    <reaction evidence="1">
        <text>S-ubiquitinyl-[E2 ubiquitin-conjugating enzyme]-L-cysteine + [acceptor protein]-L-lysine = [E2 ubiquitin-conjugating enzyme]-L-cysteine + N(6)-ubiquitinyl-[acceptor protein]-L-lysine.</text>
        <dbReference type="EC" id="2.3.2.27"/>
    </reaction>
</comment>
<dbReference type="InterPro" id="IPR036537">
    <property type="entry name" value="Adaptor_Cbl_N_dom_sf"/>
</dbReference>
<keyword evidence="1" id="KW-0863">Zinc-finger</keyword>
<sequence>MISEATRAGGTFPTWNQTTSSLFHGTTDGVTFTNPWFVEELDHNAVDQQTVESCYRWLDRVVRLCQNPRLNLKNSPPYLLDTMPDIYEKLRSIINRYSDDYETLSQMKYFRVFVHSVTDKCKRTVKLFKDAGDKIFDVHSHSRFRLVKLSLIFSHLLKDLEALFPQNTFCAEFRITKPDAARWWSSNFGSSVVVPWSAFQSALLETFRVDSNDQLGALRNTIDLTCNEYVSIFEFDVFIRLFQPWNNILETWKALAVLHPGYMAFMTYDEVKARLKQYRAHPGPGTYVFRLSCTKLGQWAIGYVTEDLKILQTIIQNKSLAQALLDGEREGFYLYPNGKSSPSSLLHQLVHELPQVRLQVTQEQYQVYCEMGSTFELCKICDENNKDVQLEPCGHLICKHCLLNCRSAGCSQTCPFCRLEIKGIEDVIVDPYRPGLSHRSGVYDAFHNSNSGNGHLRKVISASSQSNGSLEIGELSPSSAPVSRSVTPVTSSFTVHPPPVPPRNPASVCSLSLPNYFKHNHSCLHLSSDAPHCIRLMQDSDPPLIRESSRPSELPSCSVLPATIQTTTYHSPCQPTDVDCGAIGAYGRTLDPLDEAFPSAFQSNPLTYSPLENIRFWRLNYAQLDLSPSDSDKEGTPGVNISDSVSTVNQLRQTTVGSHPDGNQTHFDPSTRPPVNTAQIDLPQEPTASDLSNQIPDSIIATSTGATTLITRLLLQNADLDETTADLLLSITHNDLNMACQVWKYFMPRSVNES</sequence>
<evidence type="ECO:0000313" key="3">
    <source>
        <dbReference type="EMBL" id="THD20157.1"/>
    </source>
</evidence>
<dbReference type="InterPro" id="IPR003153">
    <property type="entry name" value="Adaptor_Cbl_N_hlx"/>
</dbReference>
<dbReference type="UniPathway" id="UPA00143"/>
<dbReference type="AlphaFoldDB" id="A0A2H1BWT0"/>
<dbReference type="PROSITE" id="PS00518">
    <property type="entry name" value="ZF_RING_1"/>
    <property type="match status" value="1"/>
</dbReference>
<dbReference type="PROSITE" id="PS50089">
    <property type="entry name" value="ZF_RING_2"/>
    <property type="match status" value="1"/>
</dbReference>
<dbReference type="Pfam" id="PF13920">
    <property type="entry name" value="zf-C3HC4_3"/>
    <property type="match status" value="1"/>
</dbReference>
<dbReference type="InterPro" id="IPR017907">
    <property type="entry name" value="Znf_RING_CS"/>
</dbReference>
<dbReference type="EC" id="2.3.2.27" evidence="1"/>
<accession>A0A2H1BWT0</accession>
<dbReference type="PANTHER" id="PTHR23007">
    <property type="entry name" value="CBL"/>
    <property type="match status" value="1"/>
</dbReference>
<dbReference type="GO" id="GO:0005509">
    <property type="term" value="F:calcium ion binding"/>
    <property type="evidence" value="ECO:0007669"/>
    <property type="project" value="UniProtKB-UniRule"/>
</dbReference>
<dbReference type="Gene3D" id="3.30.40.10">
    <property type="entry name" value="Zinc/RING finger domain, C3HC4 (zinc finger)"/>
    <property type="match status" value="1"/>
</dbReference>
<dbReference type="InterPro" id="IPR024159">
    <property type="entry name" value="Cbl_PTB"/>
</dbReference>
<dbReference type="GO" id="GO:0045121">
    <property type="term" value="C:membrane raft"/>
    <property type="evidence" value="ECO:0007669"/>
    <property type="project" value="TreeGrafter"/>
</dbReference>
<dbReference type="Gene3D" id="1.10.238.10">
    <property type="entry name" value="EF-hand"/>
    <property type="match status" value="1"/>
</dbReference>
<dbReference type="GO" id="GO:0061630">
    <property type="term" value="F:ubiquitin protein ligase activity"/>
    <property type="evidence" value="ECO:0007669"/>
    <property type="project" value="UniProtKB-EC"/>
</dbReference>
<dbReference type="SMART" id="SM00184">
    <property type="entry name" value="RING"/>
    <property type="match status" value="1"/>
</dbReference>
<dbReference type="Proteomes" id="UP000230066">
    <property type="component" value="Unassembled WGS sequence"/>
</dbReference>
<comment type="pathway">
    <text evidence="1">Protein modification; protein ubiquitination.</text>
</comment>
<gene>
    <name evidence="3" type="ORF">D915_008908</name>
</gene>
<dbReference type="InterPro" id="IPR011992">
    <property type="entry name" value="EF-hand-dom_pair"/>
</dbReference>
<dbReference type="Pfam" id="PF02761">
    <property type="entry name" value="Cbl_N2"/>
    <property type="match status" value="1"/>
</dbReference>
<dbReference type="SUPFAM" id="SSF47668">
    <property type="entry name" value="N-terminal domain of cbl (N-cbl)"/>
    <property type="match status" value="1"/>
</dbReference>
<keyword evidence="1" id="KW-0862">Zinc</keyword>
<feature type="region of interest" description="Disordered" evidence="2">
    <location>
        <begin position="470"/>
        <end position="501"/>
    </location>
</feature>
<dbReference type="GO" id="GO:0016567">
    <property type="term" value="P:protein ubiquitination"/>
    <property type="evidence" value="ECO:0007669"/>
    <property type="project" value="UniProtKB-UniPathway"/>
</dbReference>
<dbReference type="SUPFAM" id="SSF47473">
    <property type="entry name" value="EF-hand"/>
    <property type="match status" value="1"/>
</dbReference>
<evidence type="ECO:0000256" key="2">
    <source>
        <dbReference type="SAM" id="MobiDB-lite"/>
    </source>
</evidence>
<dbReference type="Gene3D" id="1.20.930.20">
    <property type="entry name" value="Adaptor protein Cbl, N-terminal domain"/>
    <property type="match status" value="1"/>
</dbReference>
<dbReference type="SUPFAM" id="SSF57850">
    <property type="entry name" value="RING/U-box"/>
    <property type="match status" value="1"/>
</dbReference>
<feature type="region of interest" description="Disordered" evidence="2">
    <location>
        <begin position="654"/>
        <end position="678"/>
    </location>
</feature>
<keyword evidence="4" id="KW-1185">Reference proteome</keyword>
<dbReference type="EMBL" id="JXXN02005054">
    <property type="protein sequence ID" value="THD20157.1"/>
    <property type="molecule type" value="Genomic_DNA"/>
</dbReference>
<protein>
    <recommendedName>
        <fullName evidence="1">E3 ubiquitin-protein ligase CBL</fullName>
        <ecNumber evidence="1">2.3.2.27</ecNumber>
    </recommendedName>
</protein>
<dbReference type="GO" id="GO:0023051">
    <property type="term" value="P:regulation of signaling"/>
    <property type="evidence" value="ECO:0007669"/>
    <property type="project" value="InterPro"/>
</dbReference>
<dbReference type="InterPro" id="IPR001841">
    <property type="entry name" value="Znf_RING"/>
</dbReference>